<dbReference type="OrthoDB" id="770843at2"/>
<accession>A0A3B7RUV1</accession>
<evidence type="ECO:0000313" key="3">
    <source>
        <dbReference type="Proteomes" id="UP000262802"/>
    </source>
</evidence>
<reference evidence="2 3" key="1">
    <citation type="submission" date="2018-09" db="EMBL/GenBank/DDBJ databases">
        <title>Hymenobacter medium sp. nov., isolated from R2A medium.</title>
        <authorList>
            <person name="Yingchao G."/>
        </authorList>
    </citation>
    <scope>NUCLEOTIDE SEQUENCE [LARGE SCALE GENOMIC DNA]</scope>
    <source>
        <strain evidence="3">sh-6</strain>
    </source>
</reference>
<dbReference type="PROSITE" id="PS51257">
    <property type="entry name" value="PROKAR_LIPOPROTEIN"/>
    <property type="match status" value="1"/>
</dbReference>
<dbReference type="Proteomes" id="UP000262802">
    <property type="component" value="Chromosome"/>
</dbReference>
<evidence type="ECO:0000313" key="2">
    <source>
        <dbReference type="EMBL" id="AYA38117.1"/>
    </source>
</evidence>
<dbReference type="InterPro" id="IPR025419">
    <property type="entry name" value="DUF4142"/>
</dbReference>
<dbReference type="RefSeq" id="WP_119445668.1">
    <property type="nucleotide sequence ID" value="NZ_CP032317.1"/>
</dbReference>
<evidence type="ECO:0000259" key="1">
    <source>
        <dbReference type="Pfam" id="PF13628"/>
    </source>
</evidence>
<dbReference type="KEGG" id="hyh:D3Y59_14365"/>
<feature type="domain" description="DUF4142" evidence="1">
    <location>
        <begin position="49"/>
        <end position="183"/>
    </location>
</feature>
<dbReference type="InterPro" id="IPR012347">
    <property type="entry name" value="Ferritin-like"/>
</dbReference>
<dbReference type="PANTHER" id="PTHR38593">
    <property type="entry name" value="BLR2558 PROTEIN"/>
    <property type="match status" value="1"/>
</dbReference>
<dbReference type="PANTHER" id="PTHR38593:SF1">
    <property type="entry name" value="BLR2558 PROTEIN"/>
    <property type="match status" value="1"/>
</dbReference>
<dbReference type="EMBL" id="CP032317">
    <property type="protein sequence ID" value="AYA38117.1"/>
    <property type="molecule type" value="Genomic_DNA"/>
</dbReference>
<keyword evidence="3" id="KW-1185">Reference proteome</keyword>
<dbReference type="Pfam" id="PF13628">
    <property type="entry name" value="DUF4142"/>
    <property type="match status" value="1"/>
</dbReference>
<name>A0A3B7RUV1_9BACT</name>
<organism evidence="2 3">
    <name type="scientific">Hymenobacter oligotrophus</name>
    <dbReference type="NCBI Taxonomy" id="2319843"/>
    <lineage>
        <taxon>Bacteria</taxon>
        <taxon>Pseudomonadati</taxon>
        <taxon>Bacteroidota</taxon>
        <taxon>Cytophagia</taxon>
        <taxon>Cytophagales</taxon>
        <taxon>Hymenobacteraceae</taxon>
        <taxon>Hymenobacter</taxon>
    </lineage>
</organism>
<sequence>MHLLKQYLPLCLLGSLLACNSGNRDPVADAKFENEQRIGNEDITKRQEQDAEFLVEATTNGLLEVELSKLAQSKATRPEVRNLAQQLMRGHTGINASLRTLAGQKNIAVPDGLGGDQQDLYKELAGLTGAEFDRQYVEEIVDAHSNAEDAFEDMADEAYDGDIRAFAAKYAPVLEEHRKQAEQVEDQLKP</sequence>
<dbReference type="Gene3D" id="1.20.1260.10">
    <property type="match status" value="1"/>
</dbReference>
<proteinExistence type="predicted"/>
<dbReference type="AlphaFoldDB" id="A0A3B7RUV1"/>
<protein>
    <submittedName>
        <fullName evidence="2">DUF4142 domain-containing protein</fullName>
    </submittedName>
</protein>
<gene>
    <name evidence="2" type="ORF">D3Y59_14365</name>
</gene>